<evidence type="ECO:0000256" key="1">
    <source>
        <dbReference type="ARBA" id="ARBA00010688"/>
    </source>
</evidence>
<dbReference type="CDD" id="cd01167">
    <property type="entry name" value="bac_FRK"/>
    <property type="match status" value="1"/>
</dbReference>
<reference evidence="5" key="1">
    <citation type="journal article" date="2021" name="PeerJ">
        <title>Extensive microbial diversity within the chicken gut microbiome revealed by metagenomics and culture.</title>
        <authorList>
            <person name="Gilroy R."/>
            <person name="Ravi A."/>
            <person name="Getino M."/>
            <person name="Pursley I."/>
            <person name="Horton D.L."/>
            <person name="Alikhan N.F."/>
            <person name="Baker D."/>
            <person name="Gharbi K."/>
            <person name="Hall N."/>
            <person name="Watson M."/>
            <person name="Adriaenssens E.M."/>
            <person name="Foster-Nyarko E."/>
            <person name="Jarju S."/>
            <person name="Secka A."/>
            <person name="Antonio M."/>
            <person name="Oren A."/>
            <person name="Chaudhuri R.R."/>
            <person name="La Ragione R."/>
            <person name="Hildebrand F."/>
            <person name="Pallen M.J."/>
        </authorList>
    </citation>
    <scope>NUCLEOTIDE SEQUENCE</scope>
    <source>
        <strain evidence="5">ChiHecec2B26-12326</strain>
    </source>
</reference>
<comment type="caution">
    <text evidence="5">The sequence shown here is derived from an EMBL/GenBank/DDBJ whole genome shotgun (WGS) entry which is preliminary data.</text>
</comment>
<keyword evidence="3 5" id="KW-0418">Kinase</keyword>
<dbReference type="Gene3D" id="3.40.1190.20">
    <property type="match status" value="1"/>
</dbReference>
<dbReference type="PROSITE" id="PS00584">
    <property type="entry name" value="PFKB_KINASES_2"/>
    <property type="match status" value="1"/>
</dbReference>
<organism evidence="5 6">
    <name type="scientific">Candidatus Parabacteroides intestinigallinarum</name>
    <dbReference type="NCBI Taxonomy" id="2838722"/>
    <lineage>
        <taxon>Bacteria</taxon>
        <taxon>Pseudomonadati</taxon>
        <taxon>Bacteroidota</taxon>
        <taxon>Bacteroidia</taxon>
        <taxon>Bacteroidales</taxon>
        <taxon>Tannerellaceae</taxon>
        <taxon>Parabacteroides</taxon>
    </lineage>
</organism>
<dbReference type="GO" id="GO:0016301">
    <property type="term" value="F:kinase activity"/>
    <property type="evidence" value="ECO:0007669"/>
    <property type="project" value="UniProtKB-KW"/>
</dbReference>
<gene>
    <name evidence="5" type="ORF">H9848_08920</name>
</gene>
<dbReference type="InterPro" id="IPR029056">
    <property type="entry name" value="Ribokinase-like"/>
</dbReference>
<keyword evidence="2" id="KW-0808">Transferase</keyword>
<feature type="domain" description="Carbohydrate kinase PfkB" evidence="4">
    <location>
        <begin position="7"/>
        <end position="293"/>
    </location>
</feature>
<dbReference type="PANTHER" id="PTHR43085">
    <property type="entry name" value="HEXOKINASE FAMILY MEMBER"/>
    <property type="match status" value="1"/>
</dbReference>
<dbReference type="EMBL" id="DXEN01000067">
    <property type="protein sequence ID" value="HIX86709.1"/>
    <property type="molecule type" value="Genomic_DNA"/>
</dbReference>
<proteinExistence type="inferred from homology"/>
<evidence type="ECO:0000256" key="3">
    <source>
        <dbReference type="ARBA" id="ARBA00022777"/>
    </source>
</evidence>
<dbReference type="InterPro" id="IPR011611">
    <property type="entry name" value="PfkB_dom"/>
</dbReference>
<dbReference type="SUPFAM" id="SSF53613">
    <property type="entry name" value="Ribokinase-like"/>
    <property type="match status" value="1"/>
</dbReference>
<dbReference type="InterPro" id="IPR002173">
    <property type="entry name" value="Carboh/pur_kinase_PfkB_CS"/>
</dbReference>
<comment type="similarity">
    <text evidence="1">Belongs to the carbohydrate kinase PfkB family.</text>
</comment>
<evidence type="ECO:0000259" key="4">
    <source>
        <dbReference type="Pfam" id="PF00294"/>
    </source>
</evidence>
<dbReference type="Pfam" id="PF00294">
    <property type="entry name" value="PfkB"/>
    <property type="match status" value="1"/>
</dbReference>
<reference evidence="5" key="2">
    <citation type="submission" date="2021-04" db="EMBL/GenBank/DDBJ databases">
        <authorList>
            <person name="Gilroy R."/>
        </authorList>
    </citation>
    <scope>NUCLEOTIDE SEQUENCE</scope>
    <source>
        <strain evidence="5">ChiHecec2B26-12326</strain>
    </source>
</reference>
<protein>
    <submittedName>
        <fullName evidence="5">Carbohydrate kinase</fullName>
    </submittedName>
</protein>
<dbReference type="InterPro" id="IPR050306">
    <property type="entry name" value="PfkB_Carbo_kinase"/>
</dbReference>
<name>A0A9D2BPT8_9BACT</name>
<evidence type="ECO:0000256" key="2">
    <source>
        <dbReference type="ARBA" id="ARBA00022679"/>
    </source>
</evidence>
<dbReference type="AlphaFoldDB" id="A0A9D2BPT8"/>
<sequence length="309" mass="35230">MRKIFGIGETILDIIFQNNQPYKAVPGGSVFNGLITLGRMGLPVTFISELGNDRVGDIIRDFMQDSHLTTEFVDCFPNGKSPLSLAFLDDDKNAHYIFYKDYPAQRLEVPLPAIEPDDIFIFGSYYSLNPALRPRMVEFMQYARERKAILYYDPNFRKAHAHEAILLKPTVLENLEFADIVRGSDEDFQNLFGKTDTREVYQDHVKLYCDRLLSTRGANGVDLCTRQFTCHFDAPRIHSVSTIGAGDNFNAGILYGLLKYDIRRDDLPDIDMETWGKIVRHGMDLAAEVCQSYDNYVSKEFAAQYVSLS</sequence>
<evidence type="ECO:0000313" key="6">
    <source>
        <dbReference type="Proteomes" id="UP000823847"/>
    </source>
</evidence>
<dbReference type="Proteomes" id="UP000823847">
    <property type="component" value="Unassembled WGS sequence"/>
</dbReference>
<dbReference type="PANTHER" id="PTHR43085:SF57">
    <property type="entry name" value="CARBOHYDRATE KINASE PFKB DOMAIN-CONTAINING PROTEIN"/>
    <property type="match status" value="1"/>
</dbReference>
<accession>A0A9D2BPT8</accession>
<evidence type="ECO:0000313" key="5">
    <source>
        <dbReference type="EMBL" id="HIX86709.1"/>
    </source>
</evidence>